<keyword evidence="5" id="KW-1185">Reference proteome</keyword>
<name>A0A2B4RYJ9_STYPI</name>
<proteinExistence type="predicted"/>
<evidence type="ECO:0000256" key="3">
    <source>
        <dbReference type="SAM" id="Coils"/>
    </source>
</evidence>
<evidence type="ECO:0000256" key="1">
    <source>
        <dbReference type="ARBA" id="ARBA00022614"/>
    </source>
</evidence>
<dbReference type="Proteomes" id="UP000225706">
    <property type="component" value="Unassembled WGS sequence"/>
</dbReference>
<dbReference type="PANTHER" id="PTHR47331:SF4">
    <property type="entry name" value="PEPTIDASE S1 DOMAIN-CONTAINING PROTEIN"/>
    <property type="match status" value="1"/>
</dbReference>
<dbReference type="Pfam" id="PF13855">
    <property type="entry name" value="LRR_8"/>
    <property type="match status" value="1"/>
</dbReference>
<dbReference type="SMART" id="SM00369">
    <property type="entry name" value="LRR_TYP"/>
    <property type="match status" value="5"/>
</dbReference>
<feature type="coiled-coil region" evidence="3">
    <location>
        <begin position="199"/>
        <end position="239"/>
    </location>
</feature>
<organism evidence="4 5">
    <name type="scientific">Stylophora pistillata</name>
    <name type="common">Smooth cauliflower coral</name>
    <dbReference type="NCBI Taxonomy" id="50429"/>
    <lineage>
        <taxon>Eukaryota</taxon>
        <taxon>Metazoa</taxon>
        <taxon>Cnidaria</taxon>
        <taxon>Anthozoa</taxon>
        <taxon>Hexacorallia</taxon>
        <taxon>Scleractinia</taxon>
        <taxon>Astrocoeniina</taxon>
        <taxon>Pocilloporidae</taxon>
        <taxon>Stylophora</taxon>
    </lineage>
</organism>
<sequence length="954" mass="108933">MREMFSDMPFMYGMVAVVVGVAVSFVSVVVVGRDLSHNQLKRLPAEVSSSLTVLKRLDLSYNQLEELPSKAFFENYNLEELDLSYNQLEELPSKAFFENYNLEELFLNNNNIKNLSSNQLPRISLGGKKLRNLDLSHNQLKDLPPEAFSRFTYLLKMNVTHGRQRFKERVSAKHIEHGYSDVIAEALIRFAIVSALRKIAKEKAKAAELLTKVAMLEQRQELEKKAERLRLEEQLAVAQVRERVFAEIENGAKEDLSHKPAGNASEALRVPEFSQPGPSFPAVTSLYTDRSATLNTITNVNFTAGLHVDTPMVLTPLQPTRHPTKLNPLAHEFHVADLQPNTQFCDILQEQTRLTELLAEQQQQSFLSSPTLANFTGDLLESTFVRSTFVRSFESQVEARVSANDVRLQYLEQYLQGEPKELIKGCLDLDRNSGHIEAKRLLREKYGDPYKTLNAYIKEINEWPYIRSGDELALHRLSIFLGQRQSAMSTLTYLSILDHPHNLQSMVSKLPFTLQDQWRREANKKRLARGTTPTSDDFVSFVSTEASIATDPIFSRGALRRVDCLSDRPDRSNIGKGPAKPKTYGDCTRASHHVSNHATGVTAHHKIDSQNKVREIVTPRALNRMFELDLSEGTDDKEQGYSQEDKVFLKIFTQGTRRTEESHYEIPLQFRCDDVRFPENKEQVIQRAADDAEKIVGPETANVLRKNFYVDDCFRTEETRESAIQRIRGVRHACAHGGPNFLWQPESEWPQPPSDLDDVSNNDPEVKKVLVHSMNVEETADLLKRLAHFSEWHHMKRSIAWILHLKPNSNDRALLPKDRQDKVGRTARVKCEPLRVEEPDRAEKTILNLVQSSAFPKEIEALQRVRRVDCENDRQFARKMKSEIKKSGTLYRLDPFSDQDGLVRVGGRLSKSQEFSEHFKHPVVLPKKSFIVDLIVRDAHKKVPMQAVALRCAS</sequence>
<comment type="caution">
    <text evidence="4">The sequence shown here is derived from an EMBL/GenBank/DDBJ whole genome shotgun (WGS) entry which is preliminary data.</text>
</comment>
<protein>
    <submittedName>
        <fullName evidence="4">Toll-like receptor 11</fullName>
    </submittedName>
</protein>
<keyword evidence="4" id="KW-0675">Receptor</keyword>
<evidence type="ECO:0000313" key="5">
    <source>
        <dbReference type="Proteomes" id="UP000225706"/>
    </source>
</evidence>
<gene>
    <name evidence="4" type="primary">Tlr11</name>
    <name evidence="4" type="ORF">AWC38_SpisGene14201</name>
</gene>
<dbReference type="InterPro" id="IPR001611">
    <property type="entry name" value="Leu-rich_rpt"/>
</dbReference>
<dbReference type="InterPro" id="IPR003591">
    <property type="entry name" value="Leu-rich_rpt_typical-subtyp"/>
</dbReference>
<dbReference type="Gene3D" id="3.80.10.10">
    <property type="entry name" value="Ribonuclease Inhibitor"/>
    <property type="match status" value="1"/>
</dbReference>
<dbReference type="AlphaFoldDB" id="A0A2B4RYJ9"/>
<dbReference type="OrthoDB" id="10067762at2759"/>
<dbReference type="EMBL" id="LSMT01000282">
    <property type="protein sequence ID" value="PFX21325.1"/>
    <property type="molecule type" value="Genomic_DNA"/>
</dbReference>
<dbReference type="PROSITE" id="PS51450">
    <property type="entry name" value="LRR"/>
    <property type="match status" value="4"/>
</dbReference>
<evidence type="ECO:0000313" key="4">
    <source>
        <dbReference type="EMBL" id="PFX21325.1"/>
    </source>
</evidence>
<accession>A0A2B4RYJ9</accession>
<keyword evidence="1" id="KW-0433">Leucine-rich repeat</keyword>
<dbReference type="STRING" id="50429.A0A2B4RYJ9"/>
<evidence type="ECO:0000256" key="2">
    <source>
        <dbReference type="ARBA" id="ARBA00022737"/>
    </source>
</evidence>
<dbReference type="SUPFAM" id="SSF52058">
    <property type="entry name" value="L domain-like"/>
    <property type="match status" value="1"/>
</dbReference>
<dbReference type="Pfam" id="PF00560">
    <property type="entry name" value="LRR_1"/>
    <property type="match status" value="1"/>
</dbReference>
<reference evidence="5" key="1">
    <citation type="journal article" date="2017" name="bioRxiv">
        <title>Comparative analysis of the genomes of Stylophora pistillata and Acropora digitifera provides evidence for extensive differences between species of corals.</title>
        <authorList>
            <person name="Voolstra C.R."/>
            <person name="Li Y."/>
            <person name="Liew Y.J."/>
            <person name="Baumgarten S."/>
            <person name="Zoccola D."/>
            <person name="Flot J.-F."/>
            <person name="Tambutte S."/>
            <person name="Allemand D."/>
            <person name="Aranda M."/>
        </authorList>
    </citation>
    <scope>NUCLEOTIDE SEQUENCE [LARGE SCALE GENOMIC DNA]</scope>
</reference>
<keyword evidence="2" id="KW-0677">Repeat</keyword>
<dbReference type="PANTHER" id="PTHR47331">
    <property type="entry name" value="PHD-TYPE DOMAIN-CONTAINING PROTEIN"/>
    <property type="match status" value="1"/>
</dbReference>
<keyword evidence="3" id="KW-0175">Coiled coil</keyword>
<dbReference type="InterPro" id="IPR032675">
    <property type="entry name" value="LRR_dom_sf"/>
</dbReference>